<dbReference type="Proteomes" id="UP000554482">
    <property type="component" value="Unassembled WGS sequence"/>
</dbReference>
<evidence type="ECO:0000313" key="2">
    <source>
        <dbReference type="EMBL" id="KAF5203514.1"/>
    </source>
</evidence>
<reference evidence="2 3" key="1">
    <citation type="submission" date="2020-06" db="EMBL/GenBank/DDBJ databases">
        <title>Transcriptomic and genomic resources for Thalictrum thalictroides and T. hernandezii: Facilitating candidate gene discovery in an emerging model plant lineage.</title>
        <authorList>
            <person name="Arias T."/>
            <person name="Riano-Pachon D.M."/>
            <person name="Di Stilio V.S."/>
        </authorList>
    </citation>
    <scope>NUCLEOTIDE SEQUENCE [LARGE SCALE GENOMIC DNA]</scope>
    <source>
        <strain evidence="3">cv. WT478/WT964</strain>
        <tissue evidence="2">Leaves</tissue>
    </source>
</reference>
<comment type="caution">
    <text evidence="2">The sequence shown here is derived from an EMBL/GenBank/DDBJ whole genome shotgun (WGS) entry which is preliminary data.</text>
</comment>
<keyword evidence="1" id="KW-0812">Transmembrane</keyword>
<protein>
    <submittedName>
        <fullName evidence="2">Uncharacterized protein</fullName>
    </submittedName>
</protein>
<organism evidence="2 3">
    <name type="scientific">Thalictrum thalictroides</name>
    <name type="common">Rue-anemone</name>
    <name type="synonym">Anemone thalictroides</name>
    <dbReference type="NCBI Taxonomy" id="46969"/>
    <lineage>
        <taxon>Eukaryota</taxon>
        <taxon>Viridiplantae</taxon>
        <taxon>Streptophyta</taxon>
        <taxon>Embryophyta</taxon>
        <taxon>Tracheophyta</taxon>
        <taxon>Spermatophyta</taxon>
        <taxon>Magnoliopsida</taxon>
        <taxon>Ranunculales</taxon>
        <taxon>Ranunculaceae</taxon>
        <taxon>Thalictroideae</taxon>
        <taxon>Thalictrum</taxon>
    </lineage>
</organism>
<evidence type="ECO:0000256" key="1">
    <source>
        <dbReference type="SAM" id="Phobius"/>
    </source>
</evidence>
<name>A0A7J6X1G3_THATH</name>
<feature type="non-terminal residue" evidence="2">
    <location>
        <position position="63"/>
    </location>
</feature>
<proteinExistence type="predicted"/>
<accession>A0A7J6X1G3</accession>
<feature type="non-terminal residue" evidence="2">
    <location>
        <position position="1"/>
    </location>
</feature>
<keyword evidence="1" id="KW-1133">Transmembrane helix</keyword>
<dbReference type="EMBL" id="JABWDY010006677">
    <property type="protein sequence ID" value="KAF5203514.1"/>
    <property type="molecule type" value="Genomic_DNA"/>
</dbReference>
<feature type="transmembrane region" description="Helical" evidence="1">
    <location>
        <begin position="7"/>
        <end position="29"/>
    </location>
</feature>
<keyword evidence="1" id="KW-0472">Membrane</keyword>
<sequence length="63" mass="6953">RYMQQHNVVELSALGMGIIFLLNIITFTWDVPPSDSSRTSLASLAVLQVMIDLNSSSDIPQSM</sequence>
<dbReference type="AlphaFoldDB" id="A0A7J6X1G3"/>
<gene>
    <name evidence="2" type="ORF">FRX31_006899</name>
</gene>
<evidence type="ECO:0000313" key="3">
    <source>
        <dbReference type="Proteomes" id="UP000554482"/>
    </source>
</evidence>
<keyword evidence="3" id="KW-1185">Reference proteome</keyword>